<name>A0A7J0BIT7_9BACT</name>
<evidence type="ECO:0000259" key="10">
    <source>
        <dbReference type="PROSITE" id="PS50113"/>
    </source>
</evidence>
<keyword evidence="12" id="KW-1185">Reference proteome</keyword>
<dbReference type="InterPro" id="IPR005467">
    <property type="entry name" value="His_kinase_dom"/>
</dbReference>
<dbReference type="AlphaFoldDB" id="A0A7J0BIT7"/>
<dbReference type="PRINTS" id="PR00344">
    <property type="entry name" value="BCTRLSENSOR"/>
</dbReference>
<evidence type="ECO:0000256" key="2">
    <source>
        <dbReference type="ARBA" id="ARBA00012438"/>
    </source>
</evidence>
<feature type="domain" description="Histidine kinase" evidence="9">
    <location>
        <begin position="425"/>
        <end position="640"/>
    </location>
</feature>
<dbReference type="InterPro" id="IPR000014">
    <property type="entry name" value="PAS"/>
</dbReference>
<reference evidence="11 12" key="1">
    <citation type="submission" date="2020-05" db="EMBL/GenBank/DDBJ databases">
        <title>Draft genome sequence of Desulfovibrio sp. strain HN2T.</title>
        <authorList>
            <person name="Ueno A."/>
            <person name="Tamazawa S."/>
            <person name="Tamamura S."/>
            <person name="Murakami T."/>
            <person name="Kiyama T."/>
            <person name="Inomata H."/>
            <person name="Amano Y."/>
            <person name="Miyakawa K."/>
            <person name="Tamaki H."/>
            <person name="Naganuma T."/>
            <person name="Kaneko K."/>
        </authorList>
    </citation>
    <scope>NUCLEOTIDE SEQUENCE [LARGE SCALE GENOMIC DNA]</scope>
    <source>
        <strain evidence="11 12">HN2</strain>
    </source>
</reference>
<dbReference type="GO" id="GO:0000160">
    <property type="term" value="P:phosphorelay signal transduction system"/>
    <property type="evidence" value="ECO:0007669"/>
    <property type="project" value="UniProtKB-KW"/>
</dbReference>
<dbReference type="InterPro" id="IPR003594">
    <property type="entry name" value="HATPase_dom"/>
</dbReference>
<protein>
    <recommendedName>
        <fullName evidence="2">histidine kinase</fullName>
        <ecNumber evidence="2">2.7.13.3</ecNumber>
    </recommendedName>
</protein>
<keyword evidence="5" id="KW-0547">Nucleotide-binding</keyword>
<keyword evidence="8" id="KW-0902">Two-component regulatory system</keyword>
<comment type="caution">
    <text evidence="11">The sequence shown here is derived from an EMBL/GenBank/DDBJ whole genome shotgun (WGS) entry which is preliminary data.</text>
</comment>
<dbReference type="PROSITE" id="PS50113">
    <property type="entry name" value="PAC"/>
    <property type="match status" value="1"/>
</dbReference>
<dbReference type="InterPro" id="IPR036890">
    <property type="entry name" value="HATPase_C_sf"/>
</dbReference>
<organism evidence="11 12">
    <name type="scientific">Desulfovibrio subterraneus</name>
    <dbReference type="NCBI Taxonomy" id="2718620"/>
    <lineage>
        <taxon>Bacteria</taxon>
        <taxon>Pseudomonadati</taxon>
        <taxon>Thermodesulfobacteriota</taxon>
        <taxon>Desulfovibrionia</taxon>
        <taxon>Desulfovibrionales</taxon>
        <taxon>Desulfovibrionaceae</taxon>
        <taxon>Desulfovibrio</taxon>
    </lineage>
</organism>
<comment type="catalytic activity">
    <reaction evidence="1">
        <text>ATP + protein L-histidine = ADP + protein N-phospho-L-histidine.</text>
        <dbReference type="EC" id="2.7.13.3"/>
    </reaction>
</comment>
<dbReference type="SUPFAM" id="SSF55785">
    <property type="entry name" value="PYP-like sensor domain (PAS domain)"/>
    <property type="match status" value="1"/>
</dbReference>
<dbReference type="EMBL" id="BLVO01000013">
    <property type="protein sequence ID" value="GFM33152.1"/>
    <property type="molecule type" value="Genomic_DNA"/>
</dbReference>
<sequence>MLPFPSANSYNGTSDTPSVLVTFDAPDVVALLDRAGFRVLTSQGPLGGLCCIPSLSAAAPAGMAAPTVILARPHTVPDFLDSEVVILAYPEEFSDAATLLDEGASAMVPEPYNPALLLATIRKAWDDATMRHELRRYQDDSRKVAHEQAAAMLQDERIAAAGMIVEGLSRAMLEAVEDAKCAQYVAQLPTHAALHERGGSIVAANNAFRGRFGPDADRGIIYQSAGNEGWIHPVEETFTTGTSCKRCEPIFTAHGEELPALIYTFPIRGPEREYDLVLEIAVDVSEVEAQQQKLLTVQKQYRKLFDEAPCFITVQDRDLRVVDANRRFKEQFSFTPGARCHELYKHCSEPCTDCPILRTFEDGQSHQAEMQVTNNEGTPCNILVQTAPIYDENGELSRVIELSTDITMIRQLQSHLASLGIMLGSMSHGMKGLLMAIDGGAYRLEAGLKREDIERIASGWTQIREKLGSLRKMSLDILDYAKNRELVPVQTDIKTFAAKLMDTVRHKAESNNIALTLEMNLAHGTFEADTLPLSSALTNILDNAVDACLFDRSKTGHSVLFRVWCNETELHMVVEDNGVGMDRQVRENMFTLFFSSKGHVGTGIGLFYAHDVITRHHGQIMVESELGRGSCFHVRLPLRQPVTGAPPSATCPC</sequence>
<keyword evidence="7" id="KW-0067">ATP-binding</keyword>
<dbReference type="InterPro" id="IPR000700">
    <property type="entry name" value="PAS-assoc_C"/>
</dbReference>
<evidence type="ECO:0000256" key="1">
    <source>
        <dbReference type="ARBA" id="ARBA00000085"/>
    </source>
</evidence>
<dbReference type="Proteomes" id="UP000503840">
    <property type="component" value="Unassembled WGS sequence"/>
</dbReference>
<evidence type="ECO:0000256" key="4">
    <source>
        <dbReference type="ARBA" id="ARBA00022679"/>
    </source>
</evidence>
<dbReference type="InterPro" id="IPR013656">
    <property type="entry name" value="PAS_4"/>
</dbReference>
<dbReference type="Pfam" id="PF08448">
    <property type="entry name" value="PAS_4"/>
    <property type="match status" value="1"/>
</dbReference>
<dbReference type="PANTHER" id="PTHR43065">
    <property type="entry name" value="SENSOR HISTIDINE KINASE"/>
    <property type="match status" value="1"/>
</dbReference>
<dbReference type="SMART" id="SM00387">
    <property type="entry name" value="HATPase_c"/>
    <property type="match status" value="1"/>
</dbReference>
<dbReference type="RefSeq" id="WP_174404835.1">
    <property type="nucleotide sequence ID" value="NZ_BLVO01000013.1"/>
</dbReference>
<dbReference type="Pfam" id="PF02518">
    <property type="entry name" value="HATPase_c"/>
    <property type="match status" value="1"/>
</dbReference>
<dbReference type="Gene3D" id="3.30.450.20">
    <property type="entry name" value="PAS domain"/>
    <property type="match status" value="1"/>
</dbReference>
<dbReference type="PANTHER" id="PTHR43065:SF10">
    <property type="entry name" value="PEROXIDE STRESS-ACTIVATED HISTIDINE KINASE MAK3"/>
    <property type="match status" value="1"/>
</dbReference>
<dbReference type="PROSITE" id="PS50109">
    <property type="entry name" value="HIS_KIN"/>
    <property type="match status" value="1"/>
</dbReference>
<evidence type="ECO:0000256" key="6">
    <source>
        <dbReference type="ARBA" id="ARBA00022777"/>
    </source>
</evidence>
<keyword evidence="3" id="KW-0597">Phosphoprotein</keyword>
<dbReference type="SUPFAM" id="SSF52172">
    <property type="entry name" value="CheY-like"/>
    <property type="match status" value="1"/>
</dbReference>
<evidence type="ECO:0000313" key="11">
    <source>
        <dbReference type="EMBL" id="GFM33152.1"/>
    </source>
</evidence>
<proteinExistence type="predicted"/>
<dbReference type="GO" id="GO:0004673">
    <property type="term" value="F:protein histidine kinase activity"/>
    <property type="evidence" value="ECO:0007669"/>
    <property type="project" value="UniProtKB-EC"/>
</dbReference>
<dbReference type="CDD" id="cd00130">
    <property type="entry name" value="PAS"/>
    <property type="match status" value="1"/>
</dbReference>
<dbReference type="Gene3D" id="3.30.565.10">
    <property type="entry name" value="Histidine kinase-like ATPase, C-terminal domain"/>
    <property type="match status" value="1"/>
</dbReference>
<dbReference type="InterPro" id="IPR035965">
    <property type="entry name" value="PAS-like_dom_sf"/>
</dbReference>
<feature type="domain" description="PAC" evidence="10">
    <location>
        <begin position="366"/>
        <end position="418"/>
    </location>
</feature>
<evidence type="ECO:0000259" key="9">
    <source>
        <dbReference type="PROSITE" id="PS50109"/>
    </source>
</evidence>
<gene>
    <name evidence="11" type="ORF">DSM101010T_15170</name>
</gene>
<evidence type="ECO:0000313" key="12">
    <source>
        <dbReference type="Proteomes" id="UP000503840"/>
    </source>
</evidence>
<dbReference type="InterPro" id="IPR004358">
    <property type="entry name" value="Sig_transdc_His_kin-like_C"/>
</dbReference>
<dbReference type="InterPro" id="IPR011006">
    <property type="entry name" value="CheY-like_superfamily"/>
</dbReference>
<keyword evidence="6 11" id="KW-0418">Kinase</keyword>
<evidence type="ECO:0000256" key="5">
    <source>
        <dbReference type="ARBA" id="ARBA00022741"/>
    </source>
</evidence>
<dbReference type="EC" id="2.7.13.3" evidence="2"/>
<evidence type="ECO:0000256" key="7">
    <source>
        <dbReference type="ARBA" id="ARBA00022840"/>
    </source>
</evidence>
<dbReference type="GO" id="GO:0005524">
    <property type="term" value="F:ATP binding"/>
    <property type="evidence" value="ECO:0007669"/>
    <property type="project" value="UniProtKB-KW"/>
</dbReference>
<evidence type="ECO:0000256" key="3">
    <source>
        <dbReference type="ARBA" id="ARBA00022553"/>
    </source>
</evidence>
<accession>A0A7J0BIT7</accession>
<evidence type="ECO:0000256" key="8">
    <source>
        <dbReference type="ARBA" id="ARBA00023012"/>
    </source>
</evidence>
<keyword evidence="4" id="KW-0808">Transferase</keyword>
<dbReference type="SUPFAM" id="SSF55874">
    <property type="entry name" value="ATPase domain of HSP90 chaperone/DNA topoisomerase II/histidine kinase"/>
    <property type="match status" value="1"/>
</dbReference>